<evidence type="ECO:0000313" key="5">
    <source>
        <dbReference type="Proteomes" id="UP000182427"/>
    </source>
</evidence>
<dbReference type="Pfam" id="PF00903">
    <property type="entry name" value="Glyoxalase"/>
    <property type="match status" value="2"/>
</dbReference>
<dbReference type="CDD" id="cd06587">
    <property type="entry name" value="VOC"/>
    <property type="match status" value="1"/>
</dbReference>
<gene>
    <name evidence="4" type="ORF">SAMN05444167_3026</name>
</gene>
<keyword evidence="5" id="KW-1185">Reference proteome</keyword>
<dbReference type="Proteomes" id="UP000182427">
    <property type="component" value="Chromosome I"/>
</dbReference>
<feature type="transmembrane region" description="Helical" evidence="2">
    <location>
        <begin position="31"/>
        <end position="49"/>
    </location>
</feature>
<feature type="domain" description="VOC" evidence="3">
    <location>
        <begin position="58"/>
        <end position="174"/>
    </location>
</feature>
<accession>A0A1G7N6J3</accession>
<sequence>MSLRHCAYSNRFVLTARFVGPTLAGDMKTRVFVAVFAGMVWAFLLSACAQQKRPAITGIAFARFYASDPAASQHFYGDTVGLKKMSEGARSVYPVNASQWVEWVPLTDPSLHSRMAAIGFTTRDAKALQRYLTEHHVAIAEPLKDGMFAVHDPDGYLVYFVQTGSNRAVAKAAPSANATSSRIIHVGHVVRDKAAEDAFYRELLGFKPYWHGGRTDGRDDWVSSQVPDGTDWIEYMLHIPAEASLKSVGVQDHFSLGTENMDTVVAKLKANGCTDAVCSKTQIGLDGKMQLNLYDPDLSRLEYMEFSPRRKPCCSDFTGPQPTAIENK</sequence>
<evidence type="ECO:0000256" key="1">
    <source>
        <dbReference type="ARBA" id="ARBA00022723"/>
    </source>
</evidence>
<protein>
    <submittedName>
        <fullName evidence="4">Glyoxalase/Bleomycin resistance protein/Dioxygenase superfamily protein</fullName>
    </submittedName>
</protein>
<keyword evidence="1" id="KW-0479">Metal-binding</keyword>
<dbReference type="GO" id="GO:0051213">
    <property type="term" value="F:dioxygenase activity"/>
    <property type="evidence" value="ECO:0007669"/>
    <property type="project" value="UniProtKB-KW"/>
</dbReference>
<dbReference type="InterPro" id="IPR051785">
    <property type="entry name" value="MMCE/EMCE_epimerase"/>
</dbReference>
<evidence type="ECO:0000256" key="2">
    <source>
        <dbReference type="SAM" id="Phobius"/>
    </source>
</evidence>
<keyword evidence="2" id="KW-0812">Transmembrane</keyword>
<dbReference type="GO" id="GO:0004493">
    <property type="term" value="F:methylmalonyl-CoA epimerase activity"/>
    <property type="evidence" value="ECO:0007669"/>
    <property type="project" value="TreeGrafter"/>
</dbReference>
<dbReference type="GO" id="GO:0046872">
    <property type="term" value="F:metal ion binding"/>
    <property type="evidence" value="ECO:0007669"/>
    <property type="project" value="UniProtKB-KW"/>
</dbReference>
<feature type="domain" description="VOC" evidence="3">
    <location>
        <begin position="182"/>
        <end position="306"/>
    </location>
</feature>
<dbReference type="InterPro" id="IPR004360">
    <property type="entry name" value="Glyas_Fos-R_dOase_dom"/>
</dbReference>
<dbReference type="SUPFAM" id="SSF54593">
    <property type="entry name" value="Glyoxalase/Bleomycin resistance protein/Dihydroxybiphenyl dioxygenase"/>
    <property type="match status" value="2"/>
</dbReference>
<dbReference type="PROSITE" id="PS51819">
    <property type="entry name" value="VOC"/>
    <property type="match status" value="2"/>
</dbReference>
<dbReference type="PANTHER" id="PTHR43048:SF3">
    <property type="entry name" value="METHYLMALONYL-COA EPIMERASE, MITOCHONDRIAL"/>
    <property type="match status" value="1"/>
</dbReference>
<dbReference type="EMBL" id="LT629690">
    <property type="protein sequence ID" value="SDF69572.1"/>
    <property type="molecule type" value="Genomic_DNA"/>
</dbReference>
<keyword evidence="2" id="KW-1133">Transmembrane helix</keyword>
<proteinExistence type="predicted"/>
<dbReference type="InterPro" id="IPR029068">
    <property type="entry name" value="Glyas_Bleomycin-R_OHBP_Dase"/>
</dbReference>
<dbReference type="AlphaFoldDB" id="A0A1G7N6J3"/>
<reference evidence="4 5" key="1">
    <citation type="submission" date="2016-10" db="EMBL/GenBank/DDBJ databases">
        <authorList>
            <person name="de Groot N.N."/>
        </authorList>
    </citation>
    <scope>NUCLEOTIDE SEQUENCE [LARGE SCALE GENOMIC DNA]</scope>
    <source>
        <strain evidence="4 5">GAS232</strain>
    </source>
</reference>
<keyword evidence="4" id="KW-0560">Oxidoreductase</keyword>
<keyword evidence="4" id="KW-0223">Dioxygenase</keyword>
<dbReference type="GO" id="GO:0046491">
    <property type="term" value="P:L-methylmalonyl-CoA metabolic process"/>
    <property type="evidence" value="ECO:0007669"/>
    <property type="project" value="TreeGrafter"/>
</dbReference>
<keyword evidence="2" id="KW-0472">Membrane</keyword>
<dbReference type="Gene3D" id="3.10.180.10">
    <property type="entry name" value="2,3-Dihydroxybiphenyl 1,2-Dioxygenase, domain 1"/>
    <property type="match status" value="2"/>
</dbReference>
<name>A0A1G7N6J3_9BACT</name>
<dbReference type="InterPro" id="IPR037523">
    <property type="entry name" value="VOC_core"/>
</dbReference>
<organism evidence="4 5">
    <name type="scientific">Terriglobus roseus</name>
    <dbReference type="NCBI Taxonomy" id="392734"/>
    <lineage>
        <taxon>Bacteria</taxon>
        <taxon>Pseudomonadati</taxon>
        <taxon>Acidobacteriota</taxon>
        <taxon>Terriglobia</taxon>
        <taxon>Terriglobales</taxon>
        <taxon>Acidobacteriaceae</taxon>
        <taxon>Terriglobus</taxon>
    </lineage>
</organism>
<evidence type="ECO:0000259" key="3">
    <source>
        <dbReference type="PROSITE" id="PS51819"/>
    </source>
</evidence>
<dbReference type="PANTHER" id="PTHR43048">
    <property type="entry name" value="METHYLMALONYL-COA EPIMERASE"/>
    <property type="match status" value="1"/>
</dbReference>
<evidence type="ECO:0000313" key="4">
    <source>
        <dbReference type="EMBL" id="SDF69572.1"/>
    </source>
</evidence>